<dbReference type="InterPro" id="IPR018392">
    <property type="entry name" value="LysM"/>
</dbReference>
<sequence length="169" mass="17082">MSLLVTAGCGGGEEDPILVPATMAPTTAAPATLASTTTTTLAPTPTTAAPVASTTTTAAPVVSTTAIPTTTEAADVGPASVLVEVGDSLSKIAKRYDTTTEILAAINGICDVNQIYVGQKILLAGAEFETDDEVDPEPISVTVLVEVGDSLSKIAKQYDTTVDDLMVAN</sequence>
<feature type="domain" description="LysM" evidence="1">
    <location>
        <begin position="79"/>
        <end position="123"/>
    </location>
</feature>
<organism evidence="2">
    <name type="scientific">marine metagenome</name>
    <dbReference type="NCBI Taxonomy" id="408172"/>
    <lineage>
        <taxon>unclassified sequences</taxon>
        <taxon>metagenomes</taxon>
        <taxon>ecological metagenomes</taxon>
    </lineage>
</organism>
<dbReference type="PROSITE" id="PS51782">
    <property type="entry name" value="LYSM"/>
    <property type="match status" value="2"/>
</dbReference>
<name>A0A381XAU8_9ZZZZ</name>
<evidence type="ECO:0000313" key="2">
    <source>
        <dbReference type="EMBL" id="SVA61818.1"/>
    </source>
</evidence>
<feature type="non-terminal residue" evidence="2">
    <location>
        <position position="169"/>
    </location>
</feature>
<dbReference type="SMART" id="SM00257">
    <property type="entry name" value="LysM"/>
    <property type="match status" value="2"/>
</dbReference>
<proteinExistence type="predicted"/>
<dbReference type="PANTHER" id="PTHR33734">
    <property type="entry name" value="LYSM DOMAIN-CONTAINING GPI-ANCHORED PROTEIN 2"/>
    <property type="match status" value="1"/>
</dbReference>
<accession>A0A381XAU8</accession>
<dbReference type="SUPFAM" id="SSF54106">
    <property type="entry name" value="LysM domain"/>
    <property type="match status" value="1"/>
</dbReference>
<dbReference type="PANTHER" id="PTHR33734:SF22">
    <property type="entry name" value="MEMBRANE-BOUND LYTIC MUREIN TRANSGLYCOSYLASE D"/>
    <property type="match status" value="1"/>
</dbReference>
<dbReference type="AlphaFoldDB" id="A0A381XAU8"/>
<dbReference type="Pfam" id="PF01476">
    <property type="entry name" value="LysM"/>
    <property type="match status" value="2"/>
</dbReference>
<feature type="domain" description="LysM" evidence="1">
    <location>
        <begin position="141"/>
        <end position="169"/>
    </location>
</feature>
<dbReference type="CDD" id="cd00118">
    <property type="entry name" value="LysM"/>
    <property type="match status" value="2"/>
</dbReference>
<evidence type="ECO:0000259" key="1">
    <source>
        <dbReference type="PROSITE" id="PS51782"/>
    </source>
</evidence>
<dbReference type="EMBL" id="UINC01014502">
    <property type="protein sequence ID" value="SVA61818.1"/>
    <property type="molecule type" value="Genomic_DNA"/>
</dbReference>
<reference evidence="2" key="1">
    <citation type="submission" date="2018-05" db="EMBL/GenBank/DDBJ databases">
        <authorList>
            <person name="Lanie J.A."/>
            <person name="Ng W.-L."/>
            <person name="Kazmierczak K.M."/>
            <person name="Andrzejewski T.M."/>
            <person name="Davidsen T.M."/>
            <person name="Wayne K.J."/>
            <person name="Tettelin H."/>
            <person name="Glass J.I."/>
            <person name="Rusch D."/>
            <person name="Podicherti R."/>
            <person name="Tsui H.-C.T."/>
            <person name="Winkler M.E."/>
        </authorList>
    </citation>
    <scope>NUCLEOTIDE SEQUENCE</scope>
</reference>
<gene>
    <name evidence="2" type="ORF">METZ01_LOCUS114672</name>
</gene>
<dbReference type="Gene3D" id="3.10.350.10">
    <property type="entry name" value="LysM domain"/>
    <property type="match status" value="2"/>
</dbReference>
<dbReference type="InterPro" id="IPR036779">
    <property type="entry name" value="LysM_dom_sf"/>
</dbReference>
<protein>
    <recommendedName>
        <fullName evidence="1">LysM domain-containing protein</fullName>
    </recommendedName>
</protein>